<dbReference type="EMBL" id="JADYXP020000027">
    <property type="protein sequence ID" value="KAL0099548.1"/>
    <property type="molecule type" value="Genomic_DNA"/>
</dbReference>
<reference evidence="1 2" key="1">
    <citation type="submission" date="2023-03" db="EMBL/GenBank/DDBJ databases">
        <title>High recombination rates correlate with genetic variation in Cardiocondyla obscurior ants.</title>
        <authorList>
            <person name="Errbii M."/>
        </authorList>
    </citation>
    <scope>NUCLEOTIDE SEQUENCE [LARGE SCALE GENOMIC DNA]</scope>
    <source>
        <strain evidence="1">Alpha-2009</strain>
        <tissue evidence="1">Whole body</tissue>
    </source>
</reference>
<keyword evidence="2" id="KW-1185">Reference proteome</keyword>
<name>A0AAW2EA08_9HYME</name>
<dbReference type="AlphaFoldDB" id="A0AAW2EA08"/>
<evidence type="ECO:0000313" key="1">
    <source>
        <dbReference type="EMBL" id="KAL0099548.1"/>
    </source>
</evidence>
<evidence type="ECO:0000313" key="2">
    <source>
        <dbReference type="Proteomes" id="UP001430953"/>
    </source>
</evidence>
<comment type="caution">
    <text evidence="1">The sequence shown here is derived from an EMBL/GenBank/DDBJ whole genome shotgun (WGS) entry which is preliminary data.</text>
</comment>
<proteinExistence type="predicted"/>
<gene>
    <name evidence="1" type="ORF">PUN28_019751</name>
</gene>
<protein>
    <submittedName>
        <fullName evidence="1">Uncharacterized protein</fullName>
    </submittedName>
</protein>
<sequence length="72" mass="8242">MNRPTPECSIDAEEEIVRYFGIAGRFPESVNIQKFKENLMNKVDLGSSNHGRWNHTLNMPGRIGKINNVEKI</sequence>
<accession>A0AAW2EA08</accession>
<organism evidence="1 2">
    <name type="scientific">Cardiocondyla obscurior</name>
    <dbReference type="NCBI Taxonomy" id="286306"/>
    <lineage>
        <taxon>Eukaryota</taxon>
        <taxon>Metazoa</taxon>
        <taxon>Ecdysozoa</taxon>
        <taxon>Arthropoda</taxon>
        <taxon>Hexapoda</taxon>
        <taxon>Insecta</taxon>
        <taxon>Pterygota</taxon>
        <taxon>Neoptera</taxon>
        <taxon>Endopterygota</taxon>
        <taxon>Hymenoptera</taxon>
        <taxon>Apocrita</taxon>
        <taxon>Aculeata</taxon>
        <taxon>Formicoidea</taxon>
        <taxon>Formicidae</taxon>
        <taxon>Myrmicinae</taxon>
        <taxon>Cardiocondyla</taxon>
    </lineage>
</organism>
<dbReference type="Proteomes" id="UP001430953">
    <property type="component" value="Unassembled WGS sequence"/>
</dbReference>